<reference evidence="1" key="1">
    <citation type="submission" date="2021-06" db="EMBL/GenBank/DDBJ databases">
        <title>Comparative genomics, transcriptomics and evolutionary studies reveal genomic signatures of adaptation to plant cell wall in hemibiotrophic fungi.</title>
        <authorList>
            <consortium name="DOE Joint Genome Institute"/>
            <person name="Baroncelli R."/>
            <person name="Diaz J.F."/>
            <person name="Benocci T."/>
            <person name="Peng M."/>
            <person name="Battaglia E."/>
            <person name="Haridas S."/>
            <person name="Andreopoulos W."/>
            <person name="Labutti K."/>
            <person name="Pangilinan J."/>
            <person name="Floch G.L."/>
            <person name="Makela M.R."/>
            <person name="Henrissat B."/>
            <person name="Grigoriev I.V."/>
            <person name="Crouch J.A."/>
            <person name="De Vries R.P."/>
            <person name="Sukno S.A."/>
            <person name="Thon M.R."/>
        </authorList>
    </citation>
    <scope>NUCLEOTIDE SEQUENCE</scope>
    <source>
        <strain evidence="1">CBS 125086</strain>
    </source>
</reference>
<keyword evidence="2" id="KW-1185">Reference proteome</keyword>
<protein>
    <submittedName>
        <fullName evidence="1">Uncharacterized protein</fullName>
    </submittedName>
</protein>
<dbReference type="Proteomes" id="UP001230504">
    <property type="component" value="Unassembled WGS sequence"/>
</dbReference>
<dbReference type="RefSeq" id="XP_060413005.1">
    <property type="nucleotide sequence ID" value="XM_060551782.1"/>
</dbReference>
<dbReference type="AlphaFoldDB" id="A0AAD8PWK2"/>
<dbReference type="GeneID" id="85436022"/>
<sequence length="176" mass="19323">MWANIIVDLSWKCGQCIVDIVDIVDIADIRRCKVHGIITAYGSRATYLLLLCRYLLTYQRIHTHLSFSSGSRLSPIVCYRIGSYIFLRKEVGGPLSISFGTAPARISAVAAAGSHRCISLPPSIRPPEIIPDCETHILAISSNSRDGENVICPRRLPSMSLAPFLCCSLANLSQSF</sequence>
<proteinExistence type="predicted"/>
<name>A0AAD8PWK2_9PEZI</name>
<organism evidence="1 2">
    <name type="scientific">Colletotrichum navitas</name>
    <dbReference type="NCBI Taxonomy" id="681940"/>
    <lineage>
        <taxon>Eukaryota</taxon>
        <taxon>Fungi</taxon>
        <taxon>Dikarya</taxon>
        <taxon>Ascomycota</taxon>
        <taxon>Pezizomycotina</taxon>
        <taxon>Sordariomycetes</taxon>
        <taxon>Hypocreomycetidae</taxon>
        <taxon>Glomerellales</taxon>
        <taxon>Glomerellaceae</taxon>
        <taxon>Colletotrichum</taxon>
        <taxon>Colletotrichum graminicola species complex</taxon>
    </lineage>
</organism>
<gene>
    <name evidence="1" type="ORF">LY79DRAFT_244952</name>
</gene>
<evidence type="ECO:0000313" key="2">
    <source>
        <dbReference type="Proteomes" id="UP001230504"/>
    </source>
</evidence>
<dbReference type="EMBL" id="JAHLJV010000039">
    <property type="protein sequence ID" value="KAK1586037.1"/>
    <property type="molecule type" value="Genomic_DNA"/>
</dbReference>
<accession>A0AAD8PWK2</accession>
<evidence type="ECO:0000313" key="1">
    <source>
        <dbReference type="EMBL" id="KAK1586037.1"/>
    </source>
</evidence>
<comment type="caution">
    <text evidence="1">The sequence shown here is derived from an EMBL/GenBank/DDBJ whole genome shotgun (WGS) entry which is preliminary data.</text>
</comment>